<keyword evidence="3" id="KW-1185">Reference proteome</keyword>
<dbReference type="AlphaFoldDB" id="A0AAW0M0J8"/>
<dbReference type="PANTHER" id="PTHR33738:SF8">
    <property type="entry name" value="OS05G0454500 PROTEIN"/>
    <property type="match status" value="1"/>
</dbReference>
<dbReference type="EMBL" id="PKMF04000035">
    <property type="protein sequence ID" value="KAK7856619.1"/>
    <property type="molecule type" value="Genomic_DNA"/>
</dbReference>
<feature type="region of interest" description="Disordered" evidence="1">
    <location>
        <begin position="1"/>
        <end position="49"/>
    </location>
</feature>
<comment type="caution">
    <text evidence="2">The sequence shown here is derived from an EMBL/GenBank/DDBJ whole genome shotgun (WGS) entry which is preliminary data.</text>
</comment>
<name>A0AAW0M0J8_QUESU</name>
<evidence type="ECO:0000313" key="2">
    <source>
        <dbReference type="EMBL" id="KAK7856619.1"/>
    </source>
</evidence>
<dbReference type="PANTHER" id="PTHR33738">
    <property type="entry name" value="EMB|CAB82975.1"/>
    <property type="match status" value="1"/>
</dbReference>
<feature type="compositionally biased region" description="Low complexity" evidence="1">
    <location>
        <begin position="134"/>
        <end position="146"/>
    </location>
</feature>
<evidence type="ECO:0000313" key="3">
    <source>
        <dbReference type="Proteomes" id="UP000237347"/>
    </source>
</evidence>
<evidence type="ECO:0000256" key="1">
    <source>
        <dbReference type="SAM" id="MobiDB-lite"/>
    </source>
</evidence>
<reference evidence="2 3" key="1">
    <citation type="journal article" date="2018" name="Sci. Data">
        <title>The draft genome sequence of cork oak.</title>
        <authorList>
            <person name="Ramos A.M."/>
            <person name="Usie A."/>
            <person name="Barbosa P."/>
            <person name="Barros P.M."/>
            <person name="Capote T."/>
            <person name="Chaves I."/>
            <person name="Simoes F."/>
            <person name="Abreu I."/>
            <person name="Carrasquinho I."/>
            <person name="Faro C."/>
            <person name="Guimaraes J.B."/>
            <person name="Mendonca D."/>
            <person name="Nobrega F."/>
            <person name="Rodrigues L."/>
            <person name="Saibo N.J.M."/>
            <person name="Varela M.C."/>
            <person name="Egas C."/>
            <person name="Matos J."/>
            <person name="Miguel C.M."/>
            <person name="Oliveira M.M."/>
            <person name="Ricardo C.P."/>
            <person name="Goncalves S."/>
        </authorList>
    </citation>
    <scope>NUCLEOTIDE SEQUENCE [LARGE SCALE GENOMIC DNA]</scope>
    <source>
        <strain evidence="3">cv. HL8</strain>
    </source>
</reference>
<protein>
    <submittedName>
        <fullName evidence="2">Uncharacterized protein</fullName>
    </submittedName>
</protein>
<sequence>MESKKQEYSPSSLTADLFGTKELPPSPSAGTFASIFPPPSMVAGKNSGTEVIGSWQKPNSENHTWNMKQETSVARCSIPNNDRGSVFHEERVEPCHLSSSLYYGGQDVYSQYPSTQNSGSFPLFKEDGGEDDLNGNNANSASRGNWWQGPCLPRHMKFPSIFKEFRSLGNKHGRFAK</sequence>
<gene>
    <name evidence="2" type="ORF">CFP56_022649</name>
</gene>
<feature type="region of interest" description="Disordered" evidence="1">
    <location>
        <begin position="124"/>
        <end position="146"/>
    </location>
</feature>
<dbReference type="Proteomes" id="UP000237347">
    <property type="component" value="Unassembled WGS sequence"/>
</dbReference>
<accession>A0AAW0M0J8</accession>
<proteinExistence type="predicted"/>
<organism evidence="2 3">
    <name type="scientific">Quercus suber</name>
    <name type="common">Cork oak</name>
    <dbReference type="NCBI Taxonomy" id="58331"/>
    <lineage>
        <taxon>Eukaryota</taxon>
        <taxon>Viridiplantae</taxon>
        <taxon>Streptophyta</taxon>
        <taxon>Embryophyta</taxon>
        <taxon>Tracheophyta</taxon>
        <taxon>Spermatophyta</taxon>
        <taxon>Magnoliopsida</taxon>
        <taxon>eudicotyledons</taxon>
        <taxon>Gunneridae</taxon>
        <taxon>Pentapetalae</taxon>
        <taxon>rosids</taxon>
        <taxon>fabids</taxon>
        <taxon>Fagales</taxon>
        <taxon>Fagaceae</taxon>
        <taxon>Quercus</taxon>
    </lineage>
</organism>